<dbReference type="AlphaFoldDB" id="A0A194AKA7"/>
<evidence type="ECO:0000259" key="2">
    <source>
        <dbReference type="Pfam" id="PF14488"/>
    </source>
</evidence>
<proteinExistence type="predicted"/>
<keyword evidence="4" id="KW-1185">Reference proteome</keyword>
<evidence type="ECO:0000256" key="1">
    <source>
        <dbReference type="SAM" id="SignalP"/>
    </source>
</evidence>
<sequence length="330" mass="37645">MIMNRIRMCLFLTVMTLMWTLPVHAGATRVGGTFLQPSNAMEQWDKTDWDTLFDTYEQLHIREVIVQWIDYSDSYAYCDQPCGYTPELIENILVHAARRNMHVTIGNVFLSSFWERIRSKPHLMKVHLKRVQKGTREALARVAPILKASPAFSGWYISQEIDDRTWLTPAFKDILCSFINNIYAELQTVAPGPVSISGFSNAWASPEKNAAFWREVAERTSLSRILFQDGVGAHKLEVDEVPIYLKALQTALTDVPCTVQPVLELFDQQDGEQFSAVPASPDRIRRQLKAELPYAPDGVILFSVMEYMSQYGGPQAEKLLENFMQFSKVL</sequence>
<feature type="chain" id="PRO_5008262367" evidence="1">
    <location>
        <begin position="26"/>
        <end position="330"/>
    </location>
</feature>
<dbReference type="Proteomes" id="UP000095200">
    <property type="component" value="Unassembled WGS sequence"/>
</dbReference>
<name>A0A194AKA7_9BACT</name>
<dbReference type="InterPro" id="IPR027849">
    <property type="entry name" value="DUF4434"/>
</dbReference>
<evidence type="ECO:0000313" key="3">
    <source>
        <dbReference type="EMBL" id="GAU09748.1"/>
    </source>
</evidence>
<dbReference type="EMBL" id="BDFE01000020">
    <property type="protein sequence ID" value="GAU09748.1"/>
    <property type="molecule type" value="Genomic_DNA"/>
</dbReference>
<keyword evidence="1" id="KW-0732">Signal</keyword>
<feature type="domain" description="DUF4434" evidence="2">
    <location>
        <begin position="31"/>
        <end position="314"/>
    </location>
</feature>
<reference evidence="4" key="1">
    <citation type="submission" date="2016-06" db="EMBL/GenBank/DDBJ databases">
        <title>Draft genome sequence of Desulfoplanes formicivorans strain Pf12B.</title>
        <authorList>
            <person name="Watanabe M."/>
            <person name="Kojima H."/>
            <person name="Fukui M."/>
        </authorList>
    </citation>
    <scope>NUCLEOTIDE SEQUENCE [LARGE SCALE GENOMIC DNA]</scope>
    <source>
        <strain evidence="4">Pf12B</strain>
    </source>
</reference>
<dbReference type="STRING" id="1592317.DPF_2480"/>
<protein>
    <submittedName>
        <fullName evidence="3">DUF4434 domain-containing protein</fullName>
    </submittedName>
</protein>
<dbReference type="Gene3D" id="3.20.20.80">
    <property type="entry name" value="Glycosidases"/>
    <property type="match status" value="1"/>
</dbReference>
<feature type="signal peptide" evidence="1">
    <location>
        <begin position="1"/>
        <end position="25"/>
    </location>
</feature>
<gene>
    <name evidence="3" type="ORF">DPF_2480</name>
</gene>
<dbReference type="Pfam" id="PF14488">
    <property type="entry name" value="DUF4434"/>
    <property type="match status" value="1"/>
</dbReference>
<organism evidence="3 4">
    <name type="scientific">Desulfoplanes formicivorans</name>
    <dbReference type="NCBI Taxonomy" id="1592317"/>
    <lineage>
        <taxon>Bacteria</taxon>
        <taxon>Pseudomonadati</taxon>
        <taxon>Thermodesulfobacteriota</taxon>
        <taxon>Desulfovibrionia</taxon>
        <taxon>Desulfovibrionales</taxon>
        <taxon>Desulfoplanaceae</taxon>
        <taxon>Desulfoplanes</taxon>
    </lineage>
</organism>
<evidence type="ECO:0000313" key="4">
    <source>
        <dbReference type="Proteomes" id="UP000095200"/>
    </source>
</evidence>
<comment type="caution">
    <text evidence="3">The sequence shown here is derived from an EMBL/GenBank/DDBJ whole genome shotgun (WGS) entry which is preliminary data.</text>
</comment>
<accession>A0A194AKA7</accession>